<feature type="non-terminal residue" evidence="1">
    <location>
        <position position="1"/>
    </location>
</feature>
<dbReference type="AlphaFoldDB" id="A0A371FB94"/>
<evidence type="ECO:0000313" key="2">
    <source>
        <dbReference type="Proteomes" id="UP000257109"/>
    </source>
</evidence>
<keyword evidence="2" id="KW-1185">Reference proteome</keyword>
<accession>A0A371FB94</accession>
<organism evidence="1 2">
    <name type="scientific">Mucuna pruriens</name>
    <name type="common">Velvet bean</name>
    <name type="synonym">Dolichos pruriens</name>
    <dbReference type="NCBI Taxonomy" id="157652"/>
    <lineage>
        <taxon>Eukaryota</taxon>
        <taxon>Viridiplantae</taxon>
        <taxon>Streptophyta</taxon>
        <taxon>Embryophyta</taxon>
        <taxon>Tracheophyta</taxon>
        <taxon>Spermatophyta</taxon>
        <taxon>Magnoliopsida</taxon>
        <taxon>eudicotyledons</taxon>
        <taxon>Gunneridae</taxon>
        <taxon>Pentapetalae</taxon>
        <taxon>rosids</taxon>
        <taxon>fabids</taxon>
        <taxon>Fabales</taxon>
        <taxon>Fabaceae</taxon>
        <taxon>Papilionoideae</taxon>
        <taxon>50 kb inversion clade</taxon>
        <taxon>NPAAA clade</taxon>
        <taxon>indigoferoid/millettioid clade</taxon>
        <taxon>Phaseoleae</taxon>
        <taxon>Mucuna</taxon>
    </lineage>
</organism>
<gene>
    <name evidence="1" type="ORF">CR513_44539</name>
</gene>
<feature type="non-terminal residue" evidence="1">
    <location>
        <position position="207"/>
    </location>
</feature>
<comment type="caution">
    <text evidence="1">The sequence shown here is derived from an EMBL/GenBank/DDBJ whole genome shotgun (WGS) entry which is preliminary data.</text>
</comment>
<evidence type="ECO:0000313" key="1">
    <source>
        <dbReference type="EMBL" id="RDX75564.1"/>
    </source>
</evidence>
<dbReference type="Proteomes" id="UP000257109">
    <property type="component" value="Unassembled WGS sequence"/>
</dbReference>
<reference evidence="1" key="1">
    <citation type="submission" date="2018-05" db="EMBL/GenBank/DDBJ databases">
        <title>Draft genome of Mucuna pruriens seed.</title>
        <authorList>
            <person name="Nnadi N.E."/>
            <person name="Vos R."/>
            <person name="Hasami M.H."/>
            <person name="Devisetty U.K."/>
            <person name="Aguiy J.C."/>
        </authorList>
    </citation>
    <scope>NUCLEOTIDE SEQUENCE [LARGE SCALE GENOMIC DNA]</scope>
    <source>
        <strain evidence="1">JCA_2017</strain>
    </source>
</reference>
<dbReference type="EMBL" id="QJKJ01009796">
    <property type="protein sequence ID" value="RDX75564.1"/>
    <property type="molecule type" value="Genomic_DNA"/>
</dbReference>
<protein>
    <submittedName>
        <fullName evidence="1">Uncharacterized protein</fullName>
    </submittedName>
</protein>
<name>A0A371FB94_MUCPR</name>
<sequence length="207" mass="23832">EIRYHYAKCNDLNYSHKQCESSLVQIEHGEVESSVCRMVPLSSEPRKKAYKAFRSCINNLDVNVNMEVKSTYMEELPNLETQWFHNALMNANHTICNGATKFIPTLKCTCANHTCFCMPFNPKTKVNVDLYPLIHDLQQLWSFGPMTYLFGWEHRANCHVAQTIRCAICHNFEMLRPRGLEPKTRPIKLASTRTSLVIAFTLTSVTL</sequence>
<proteinExistence type="predicted"/>